<dbReference type="InterPro" id="IPR011990">
    <property type="entry name" value="TPR-like_helical_dom_sf"/>
</dbReference>
<evidence type="ECO:0000313" key="2">
    <source>
        <dbReference type="Proteomes" id="UP000655225"/>
    </source>
</evidence>
<reference evidence="1 2" key="1">
    <citation type="submission" date="2020-04" db="EMBL/GenBank/DDBJ databases">
        <title>Plant Genome Project.</title>
        <authorList>
            <person name="Zhang R.-G."/>
        </authorList>
    </citation>
    <scope>NUCLEOTIDE SEQUENCE [LARGE SCALE GENOMIC DNA]</scope>
    <source>
        <strain evidence="1">YNK0</strain>
        <tissue evidence="1">Leaf</tissue>
    </source>
</reference>
<protein>
    <submittedName>
        <fullName evidence="1">Uncharacterized protein</fullName>
    </submittedName>
</protein>
<dbReference type="EMBL" id="JABCRI010000001">
    <property type="protein sequence ID" value="KAF8412379.1"/>
    <property type="molecule type" value="Genomic_DNA"/>
</dbReference>
<proteinExistence type="predicted"/>
<name>A0A834ZQX2_TETSI</name>
<accession>A0A834ZQX2</accession>
<dbReference type="PANTHER" id="PTHR47926">
    <property type="entry name" value="PENTATRICOPEPTIDE REPEAT-CONTAINING PROTEIN"/>
    <property type="match status" value="1"/>
</dbReference>
<dbReference type="InterPro" id="IPR046960">
    <property type="entry name" value="PPR_At4g14850-like_plant"/>
</dbReference>
<keyword evidence="2" id="KW-1185">Reference proteome</keyword>
<organism evidence="1 2">
    <name type="scientific">Tetracentron sinense</name>
    <name type="common">Spur-leaf</name>
    <dbReference type="NCBI Taxonomy" id="13715"/>
    <lineage>
        <taxon>Eukaryota</taxon>
        <taxon>Viridiplantae</taxon>
        <taxon>Streptophyta</taxon>
        <taxon>Embryophyta</taxon>
        <taxon>Tracheophyta</taxon>
        <taxon>Spermatophyta</taxon>
        <taxon>Magnoliopsida</taxon>
        <taxon>Trochodendrales</taxon>
        <taxon>Trochodendraceae</taxon>
        <taxon>Tetracentron</taxon>
    </lineage>
</organism>
<dbReference type="OMA" id="HAKCKEG"/>
<dbReference type="Gene3D" id="1.25.40.10">
    <property type="entry name" value="Tetratricopeptide repeat domain"/>
    <property type="match status" value="1"/>
</dbReference>
<comment type="caution">
    <text evidence="1">The sequence shown here is derived from an EMBL/GenBank/DDBJ whole genome shotgun (WGS) entry which is preliminary data.</text>
</comment>
<dbReference type="GO" id="GO:0009451">
    <property type="term" value="P:RNA modification"/>
    <property type="evidence" value="ECO:0007669"/>
    <property type="project" value="InterPro"/>
</dbReference>
<evidence type="ECO:0000313" key="1">
    <source>
        <dbReference type="EMBL" id="KAF8412379.1"/>
    </source>
</evidence>
<dbReference type="GO" id="GO:0003723">
    <property type="term" value="F:RNA binding"/>
    <property type="evidence" value="ECO:0007669"/>
    <property type="project" value="InterPro"/>
</dbReference>
<sequence length="145" mass="15761">MVSKSGTIRDTYNANNMISLHAKCKEGYGLVVDQYTFGSILKGVAFVALLDLGQQVHSIIVKMGYENNVFSGSAHLDMYAKYNRVEDAYAVFQCIPEHNSISWNTLIAGNDGIGSSECFLQATLFASQLVFDDPVHPSPASSSLS</sequence>
<dbReference type="OrthoDB" id="9990610at2759"/>
<gene>
    <name evidence="1" type="ORF">HHK36_000343</name>
</gene>
<dbReference type="Proteomes" id="UP000655225">
    <property type="component" value="Unassembled WGS sequence"/>
</dbReference>
<dbReference type="AlphaFoldDB" id="A0A834ZQX2"/>